<sequence length="309" mass="33916">MSNNSPVIIYGYEESPYAHKINHVLKLKNIAHHKVTVSSVLPRPELSELLGISYRRIPVLAIGNDVYCDTSLIAYALERRFPNSTGHGTIFPKRKGGGGKADTGMIKAFAQYYTDKAIFPLAAGMLPWKKFPEAFLKDRSDFSGGQINANAMMARQPQALSVLSANLALVEEQLSDGREWLFDTEQPSLADVSVYFPLDWIRWKKDLFDAKKFPHAVQWLSRMSAHLKQLKSDGAGKPTDISGADAGKLIAASSHESYDAVGFDETEATRLGVQHGAVVAIAPEDSGQCSHSIAFPCAYVVGKMLMIWG</sequence>
<reference evidence="2 3" key="1">
    <citation type="journal article" date="2016" name="Mol. Biol. Evol.">
        <title>Comparative Genomics of Early-Diverging Mushroom-Forming Fungi Provides Insights into the Origins of Lignocellulose Decay Capabilities.</title>
        <authorList>
            <person name="Nagy L.G."/>
            <person name="Riley R."/>
            <person name="Tritt A."/>
            <person name="Adam C."/>
            <person name="Daum C."/>
            <person name="Floudas D."/>
            <person name="Sun H."/>
            <person name="Yadav J.S."/>
            <person name="Pangilinan J."/>
            <person name="Larsson K.H."/>
            <person name="Matsuura K."/>
            <person name="Barry K."/>
            <person name="Labutti K."/>
            <person name="Kuo R."/>
            <person name="Ohm R.A."/>
            <person name="Bhattacharya S.S."/>
            <person name="Shirouzu T."/>
            <person name="Yoshinaga Y."/>
            <person name="Martin F.M."/>
            <person name="Grigoriev I.V."/>
            <person name="Hibbett D.S."/>
        </authorList>
    </citation>
    <scope>NUCLEOTIDE SEQUENCE [LARGE SCALE GENOMIC DNA]</scope>
    <source>
        <strain evidence="2 3">CBS 109695</strain>
    </source>
</reference>
<dbReference type="CDD" id="cd00570">
    <property type="entry name" value="GST_N_family"/>
    <property type="match status" value="1"/>
</dbReference>
<dbReference type="Gene3D" id="3.40.30.110">
    <property type="match status" value="1"/>
</dbReference>
<dbReference type="Pfam" id="PF25907">
    <property type="entry name" value="DUF7962"/>
    <property type="match status" value="1"/>
</dbReference>
<dbReference type="STRING" id="436010.A0A166VN50"/>
<dbReference type="AlphaFoldDB" id="A0A166VN50"/>
<dbReference type="PROSITE" id="PS50404">
    <property type="entry name" value="GST_NTER"/>
    <property type="match status" value="1"/>
</dbReference>
<feature type="domain" description="GST N-terminal" evidence="1">
    <location>
        <begin position="5"/>
        <end position="85"/>
    </location>
</feature>
<evidence type="ECO:0000313" key="2">
    <source>
        <dbReference type="EMBL" id="KZP32898.1"/>
    </source>
</evidence>
<proteinExistence type="predicted"/>
<name>A0A166VN50_9AGAM</name>
<dbReference type="Proteomes" id="UP000076532">
    <property type="component" value="Unassembled WGS sequence"/>
</dbReference>
<dbReference type="InterPro" id="IPR058268">
    <property type="entry name" value="DUF7962"/>
</dbReference>
<gene>
    <name evidence="2" type="ORF">FIBSPDRAFT_848162</name>
</gene>
<dbReference type="Gene3D" id="1.20.1050.10">
    <property type="match status" value="1"/>
</dbReference>
<dbReference type="EMBL" id="KV417484">
    <property type="protein sequence ID" value="KZP32898.1"/>
    <property type="molecule type" value="Genomic_DNA"/>
</dbReference>
<dbReference type="SUPFAM" id="SSF52833">
    <property type="entry name" value="Thioredoxin-like"/>
    <property type="match status" value="1"/>
</dbReference>
<evidence type="ECO:0000313" key="3">
    <source>
        <dbReference type="Proteomes" id="UP000076532"/>
    </source>
</evidence>
<dbReference type="CDD" id="cd00299">
    <property type="entry name" value="GST_C_family"/>
    <property type="match status" value="1"/>
</dbReference>
<dbReference type="InterPro" id="IPR036282">
    <property type="entry name" value="Glutathione-S-Trfase_C_sf"/>
</dbReference>
<keyword evidence="3" id="KW-1185">Reference proteome</keyword>
<dbReference type="Pfam" id="PF13417">
    <property type="entry name" value="GST_N_3"/>
    <property type="match status" value="1"/>
</dbReference>
<dbReference type="InterPro" id="IPR004045">
    <property type="entry name" value="Glutathione_S-Trfase_N"/>
</dbReference>
<dbReference type="SUPFAM" id="SSF47616">
    <property type="entry name" value="GST C-terminal domain-like"/>
    <property type="match status" value="1"/>
</dbReference>
<accession>A0A166VN50</accession>
<protein>
    <recommendedName>
        <fullName evidence="1">GST N-terminal domain-containing protein</fullName>
    </recommendedName>
</protein>
<dbReference type="InterPro" id="IPR036249">
    <property type="entry name" value="Thioredoxin-like_sf"/>
</dbReference>
<organism evidence="2 3">
    <name type="scientific">Athelia psychrophila</name>
    <dbReference type="NCBI Taxonomy" id="1759441"/>
    <lineage>
        <taxon>Eukaryota</taxon>
        <taxon>Fungi</taxon>
        <taxon>Dikarya</taxon>
        <taxon>Basidiomycota</taxon>
        <taxon>Agaricomycotina</taxon>
        <taxon>Agaricomycetes</taxon>
        <taxon>Agaricomycetidae</taxon>
        <taxon>Atheliales</taxon>
        <taxon>Atheliaceae</taxon>
        <taxon>Athelia</taxon>
    </lineage>
</organism>
<dbReference type="OrthoDB" id="202840at2759"/>
<evidence type="ECO:0000259" key="1">
    <source>
        <dbReference type="PROSITE" id="PS50404"/>
    </source>
</evidence>